<evidence type="ECO:0000256" key="3">
    <source>
        <dbReference type="SAM" id="SignalP"/>
    </source>
</evidence>
<evidence type="ECO:0000259" key="4">
    <source>
        <dbReference type="Pfam" id="PF00496"/>
    </source>
</evidence>
<evidence type="ECO:0000256" key="1">
    <source>
        <dbReference type="ARBA" id="ARBA00005695"/>
    </source>
</evidence>
<dbReference type="PANTHER" id="PTHR30290:SF38">
    <property type="entry name" value="D,D-DIPEPTIDE-BINDING PERIPLASMIC PROTEIN DDPA-RELATED"/>
    <property type="match status" value="1"/>
</dbReference>
<dbReference type="Proteomes" id="UP001431019">
    <property type="component" value="Unassembled WGS sequence"/>
</dbReference>
<name>A0ABS8K1R3_9BURK</name>
<organism evidence="5 6">
    <name type="scientific">Paraburkholderia sejongensis</name>
    <dbReference type="NCBI Taxonomy" id="2886946"/>
    <lineage>
        <taxon>Bacteria</taxon>
        <taxon>Pseudomonadati</taxon>
        <taxon>Pseudomonadota</taxon>
        <taxon>Betaproteobacteria</taxon>
        <taxon>Burkholderiales</taxon>
        <taxon>Burkholderiaceae</taxon>
        <taxon>Paraburkholderia</taxon>
    </lineage>
</organism>
<dbReference type="InterPro" id="IPR000914">
    <property type="entry name" value="SBP_5_dom"/>
</dbReference>
<dbReference type="CDD" id="cd08517">
    <property type="entry name" value="PBP2_NikA_DppA_OppA_like_13"/>
    <property type="match status" value="1"/>
</dbReference>
<dbReference type="RefSeq" id="WP_230512223.1">
    <property type="nucleotide sequence ID" value="NZ_JAJITD010000014.1"/>
</dbReference>
<dbReference type="InterPro" id="IPR006311">
    <property type="entry name" value="TAT_signal"/>
</dbReference>
<accession>A0ABS8K1R3</accession>
<dbReference type="PROSITE" id="PS51318">
    <property type="entry name" value="TAT"/>
    <property type="match status" value="1"/>
</dbReference>
<dbReference type="InterPro" id="IPR039424">
    <property type="entry name" value="SBP_5"/>
</dbReference>
<evidence type="ECO:0000256" key="2">
    <source>
        <dbReference type="ARBA" id="ARBA00022729"/>
    </source>
</evidence>
<comment type="caution">
    <text evidence="5">The sequence shown here is derived from an EMBL/GenBank/DDBJ whole genome shotgun (WGS) entry which is preliminary data.</text>
</comment>
<evidence type="ECO:0000313" key="5">
    <source>
        <dbReference type="EMBL" id="MCC8395863.1"/>
    </source>
</evidence>
<feature type="signal peptide" evidence="3">
    <location>
        <begin position="1"/>
        <end position="28"/>
    </location>
</feature>
<sequence>MAGLNRRAFLISSTAALAVSGMPALSFAQSATNGAAPTRGGTLNMLINPEPPVLVSIFQTTGPALVASSKVLEGLLAYDFDLRPKPQLATAWRTSPDGLKYIFTLRENVRWHDGLPFTSADVAFSIELLKSIHPRGRSTFANVTRVSTPDARTAVIELSKPAPYLLKALSAGESPIVPKHLYASGDPLTNPHNNAPVGTGPFRFKSWTRGANIVYERNPDYWDAGKPYIDALVLKVIPDAAARSAAFETGALDLGGENPVPLTDLPRLTQLPQLAVETRGYRFLEPLAEIDFNLQHPILKDLRVRQAIAHAINPQVVLRTVAYGYADLSPTPITPGSPYHDAKLAPYAFDTAAAEQLLDAAGYPRKAGGVRFSLTHDFLPYGDMYRRQADYVKSALAKVGIDVTVRSQDLPAFLKRVYADRQFDFSSIGVNTLFDPSVGVQRLYWSQNIRPGVPFSNAPHYSNAEVDRLLEAAAIETDESKRVALYQQFQQIVYRDLPILNLVAPRMVTLANRRVHNHTVSAQGLEGNLADVYLSA</sequence>
<feature type="chain" id="PRO_5047134615" evidence="3">
    <location>
        <begin position="29"/>
        <end position="536"/>
    </location>
</feature>
<keyword evidence="2 3" id="KW-0732">Signal</keyword>
<protein>
    <submittedName>
        <fullName evidence="5">ABC transporter substrate-binding protein</fullName>
    </submittedName>
</protein>
<comment type="similarity">
    <text evidence="1">Belongs to the bacterial solute-binding protein 5 family.</text>
</comment>
<reference evidence="5 6" key="1">
    <citation type="submission" date="2021-11" db="EMBL/GenBank/DDBJ databases">
        <authorList>
            <person name="Oh E.-T."/>
            <person name="Kim S.-B."/>
        </authorList>
    </citation>
    <scope>NUCLEOTIDE SEQUENCE [LARGE SCALE GENOMIC DNA]</scope>
    <source>
        <strain evidence="5 6">MMS20-SJTR3</strain>
    </source>
</reference>
<dbReference type="Pfam" id="PF00496">
    <property type="entry name" value="SBP_bac_5"/>
    <property type="match status" value="1"/>
</dbReference>
<keyword evidence="6" id="KW-1185">Reference proteome</keyword>
<dbReference type="PANTHER" id="PTHR30290">
    <property type="entry name" value="PERIPLASMIC BINDING COMPONENT OF ABC TRANSPORTER"/>
    <property type="match status" value="1"/>
</dbReference>
<dbReference type="EMBL" id="JAJITD010000014">
    <property type="protein sequence ID" value="MCC8395863.1"/>
    <property type="molecule type" value="Genomic_DNA"/>
</dbReference>
<dbReference type="Gene3D" id="3.10.105.10">
    <property type="entry name" value="Dipeptide-binding Protein, Domain 3"/>
    <property type="match status" value="1"/>
</dbReference>
<feature type="domain" description="Solute-binding protein family 5" evidence="4">
    <location>
        <begin position="84"/>
        <end position="445"/>
    </location>
</feature>
<evidence type="ECO:0000313" key="6">
    <source>
        <dbReference type="Proteomes" id="UP001431019"/>
    </source>
</evidence>
<dbReference type="Gene3D" id="3.40.190.10">
    <property type="entry name" value="Periplasmic binding protein-like II"/>
    <property type="match status" value="1"/>
</dbReference>
<gene>
    <name evidence="5" type="ORF">LJ656_25075</name>
</gene>
<dbReference type="PIRSF" id="PIRSF002741">
    <property type="entry name" value="MppA"/>
    <property type="match status" value="1"/>
</dbReference>
<dbReference type="SUPFAM" id="SSF53850">
    <property type="entry name" value="Periplasmic binding protein-like II"/>
    <property type="match status" value="1"/>
</dbReference>
<dbReference type="InterPro" id="IPR030678">
    <property type="entry name" value="Peptide/Ni-bd"/>
</dbReference>
<proteinExistence type="inferred from homology"/>